<feature type="domain" description="WAP" evidence="1">
    <location>
        <begin position="90"/>
        <end position="140"/>
    </location>
</feature>
<dbReference type="Proteomes" id="UP000472267">
    <property type="component" value="Chromosome 20"/>
</dbReference>
<keyword evidence="3" id="KW-1185">Reference proteome</keyword>
<proteinExistence type="predicted"/>
<organism evidence="2 3">
    <name type="scientific">Salarias fasciatus</name>
    <name type="common">Jewelled blenny</name>
    <name type="synonym">Blennius fasciatus</name>
    <dbReference type="NCBI Taxonomy" id="181472"/>
    <lineage>
        <taxon>Eukaryota</taxon>
        <taxon>Metazoa</taxon>
        <taxon>Chordata</taxon>
        <taxon>Craniata</taxon>
        <taxon>Vertebrata</taxon>
        <taxon>Euteleostomi</taxon>
        <taxon>Actinopterygii</taxon>
        <taxon>Neopterygii</taxon>
        <taxon>Teleostei</taxon>
        <taxon>Neoteleostei</taxon>
        <taxon>Acanthomorphata</taxon>
        <taxon>Ovalentaria</taxon>
        <taxon>Blenniimorphae</taxon>
        <taxon>Blenniiformes</taxon>
        <taxon>Blennioidei</taxon>
        <taxon>Blenniidae</taxon>
        <taxon>Salariinae</taxon>
        <taxon>Salarias</taxon>
    </lineage>
</organism>
<dbReference type="Pfam" id="PF00095">
    <property type="entry name" value="WAP"/>
    <property type="match status" value="4"/>
</dbReference>
<sequence length="191" mass="21847">GEKKCFYAKHECSNDYECSGHLKCCCKGCSRVCAAPYAGDVKSGLCPSSSFFRDVKTSSQLRHQCSNDRDCSNDYKCCYSGYERVCVAPYRVKSGFCPIFNWFKSKKCRHVQHRCSHDDHCQGHYKCCYRGCGRVCVAPFGNNGKCRNTSRRKCPKFVKHACYKDSDCPSHKRCCVRGCRRTCVPQYRHGK</sequence>
<evidence type="ECO:0000313" key="3">
    <source>
        <dbReference type="Proteomes" id="UP000472267"/>
    </source>
</evidence>
<dbReference type="AlphaFoldDB" id="A0A672IRD9"/>
<evidence type="ECO:0000313" key="2">
    <source>
        <dbReference type="Ensembl" id="ENSSFAP00005044443.1"/>
    </source>
</evidence>
<accession>A0A672IRD9</accession>
<dbReference type="GO" id="GO:0005615">
    <property type="term" value="C:extracellular space"/>
    <property type="evidence" value="ECO:0007669"/>
    <property type="project" value="TreeGrafter"/>
</dbReference>
<dbReference type="GO" id="GO:0004867">
    <property type="term" value="F:serine-type endopeptidase inhibitor activity"/>
    <property type="evidence" value="ECO:0007669"/>
    <property type="project" value="TreeGrafter"/>
</dbReference>
<dbReference type="OMA" id="SERSCKW"/>
<reference evidence="2" key="1">
    <citation type="submission" date="2019-06" db="EMBL/GenBank/DDBJ databases">
        <authorList>
            <consortium name="Wellcome Sanger Institute Data Sharing"/>
        </authorList>
    </citation>
    <scope>NUCLEOTIDE SEQUENCE [LARGE SCALE GENOMIC DNA]</scope>
</reference>
<name>A0A672IRD9_SALFA</name>
<feature type="domain" description="WAP" evidence="1">
    <location>
        <begin position="147"/>
        <end position="186"/>
    </location>
</feature>
<dbReference type="PANTHER" id="PTHR19441:SF95">
    <property type="entry name" value="PERLWAPIN ISOFORM X1"/>
    <property type="match status" value="1"/>
</dbReference>
<dbReference type="PRINTS" id="PR00003">
    <property type="entry name" value="4DISULPHCORE"/>
</dbReference>
<dbReference type="InParanoid" id="A0A672IRD9"/>
<dbReference type="GO" id="GO:0045087">
    <property type="term" value="P:innate immune response"/>
    <property type="evidence" value="ECO:0007669"/>
    <property type="project" value="TreeGrafter"/>
</dbReference>
<dbReference type="GO" id="GO:0019731">
    <property type="term" value="P:antibacterial humoral response"/>
    <property type="evidence" value="ECO:0007669"/>
    <property type="project" value="TreeGrafter"/>
</dbReference>
<dbReference type="InterPro" id="IPR036645">
    <property type="entry name" value="Elafin-like_sf"/>
</dbReference>
<dbReference type="SMART" id="SM00217">
    <property type="entry name" value="WAP"/>
    <property type="match status" value="3"/>
</dbReference>
<protein>
    <recommendedName>
        <fullName evidence="1">WAP domain-containing protein</fullName>
    </recommendedName>
</protein>
<dbReference type="InterPro" id="IPR050514">
    <property type="entry name" value="WAP_four-disulfide_core"/>
</dbReference>
<reference evidence="2" key="2">
    <citation type="submission" date="2025-08" db="UniProtKB">
        <authorList>
            <consortium name="Ensembl"/>
        </authorList>
    </citation>
    <scope>IDENTIFICATION</scope>
</reference>
<reference evidence="2" key="3">
    <citation type="submission" date="2025-09" db="UniProtKB">
        <authorList>
            <consortium name="Ensembl"/>
        </authorList>
    </citation>
    <scope>IDENTIFICATION</scope>
</reference>
<dbReference type="InterPro" id="IPR008197">
    <property type="entry name" value="WAP_dom"/>
</dbReference>
<dbReference type="Gene3D" id="4.10.75.10">
    <property type="entry name" value="Elafin-like"/>
    <property type="match status" value="4"/>
</dbReference>
<dbReference type="SUPFAM" id="SSF57256">
    <property type="entry name" value="Elafin-like"/>
    <property type="match status" value="4"/>
</dbReference>
<dbReference type="Ensembl" id="ENSSFAT00005046008.1">
    <property type="protein sequence ID" value="ENSSFAP00005044443.1"/>
    <property type="gene ID" value="ENSSFAG00005021871.1"/>
</dbReference>
<evidence type="ECO:0000259" key="1">
    <source>
        <dbReference type="PROSITE" id="PS51390"/>
    </source>
</evidence>
<dbReference type="PANTHER" id="PTHR19441">
    <property type="entry name" value="WHEY ACDIC PROTEIN WAP"/>
    <property type="match status" value="1"/>
</dbReference>
<dbReference type="PROSITE" id="PS51390">
    <property type="entry name" value="WAP"/>
    <property type="match status" value="2"/>
</dbReference>